<evidence type="ECO:0000256" key="1">
    <source>
        <dbReference type="SAM" id="Phobius"/>
    </source>
</evidence>
<keyword evidence="1" id="KW-0812">Transmembrane</keyword>
<gene>
    <name evidence="2" type="ORF">BS47DRAFT_1356323</name>
</gene>
<dbReference type="AlphaFoldDB" id="A0A9P6ACA4"/>
<dbReference type="Gene3D" id="3.40.50.980">
    <property type="match status" value="1"/>
</dbReference>
<comment type="caution">
    <text evidence="2">The sequence shown here is derived from an EMBL/GenBank/DDBJ whole genome shotgun (WGS) entry which is preliminary data.</text>
</comment>
<keyword evidence="1" id="KW-0472">Membrane</keyword>
<evidence type="ECO:0000313" key="3">
    <source>
        <dbReference type="Proteomes" id="UP000886523"/>
    </source>
</evidence>
<name>A0A9P6ACA4_9AGAM</name>
<feature type="non-terminal residue" evidence="2">
    <location>
        <position position="83"/>
    </location>
</feature>
<feature type="transmembrane region" description="Helical" evidence="1">
    <location>
        <begin position="35"/>
        <end position="65"/>
    </location>
</feature>
<dbReference type="EMBL" id="MU129388">
    <property type="protein sequence ID" value="KAF9503307.1"/>
    <property type="molecule type" value="Genomic_DNA"/>
</dbReference>
<organism evidence="2 3">
    <name type="scientific">Hydnum rufescens UP504</name>
    <dbReference type="NCBI Taxonomy" id="1448309"/>
    <lineage>
        <taxon>Eukaryota</taxon>
        <taxon>Fungi</taxon>
        <taxon>Dikarya</taxon>
        <taxon>Basidiomycota</taxon>
        <taxon>Agaricomycotina</taxon>
        <taxon>Agaricomycetes</taxon>
        <taxon>Cantharellales</taxon>
        <taxon>Hydnaceae</taxon>
        <taxon>Hydnum</taxon>
    </lineage>
</organism>
<reference evidence="2" key="1">
    <citation type="journal article" date="2020" name="Nat. Commun.">
        <title>Large-scale genome sequencing of mycorrhizal fungi provides insights into the early evolution of symbiotic traits.</title>
        <authorList>
            <person name="Miyauchi S."/>
            <person name="Kiss E."/>
            <person name="Kuo A."/>
            <person name="Drula E."/>
            <person name="Kohler A."/>
            <person name="Sanchez-Garcia M."/>
            <person name="Morin E."/>
            <person name="Andreopoulos B."/>
            <person name="Barry K.W."/>
            <person name="Bonito G."/>
            <person name="Buee M."/>
            <person name="Carver A."/>
            <person name="Chen C."/>
            <person name="Cichocki N."/>
            <person name="Clum A."/>
            <person name="Culley D."/>
            <person name="Crous P.W."/>
            <person name="Fauchery L."/>
            <person name="Girlanda M."/>
            <person name="Hayes R.D."/>
            <person name="Keri Z."/>
            <person name="LaButti K."/>
            <person name="Lipzen A."/>
            <person name="Lombard V."/>
            <person name="Magnuson J."/>
            <person name="Maillard F."/>
            <person name="Murat C."/>
            <person name="Nolan M."/>
            <person name="Ohm R.A."/>
            <person name="Pangilinan J."/>
            <person name="Pereira M.F."/>
            <person name="Perotto S."/>
            <person name="Peter M."/>
            <person name="Pfister S."/>
            <person name="Riley R."/>
            <person name="Sitrit Y."/>
            <person name="Stielow J.B."/>
            <person name="Szollosi G."/>
            <person name="Zifcakova L."/>
            <person name="Stursova M."/>
            <person name="Spatafora J.W."/>
            <person name="Tedersoo L."/>
            <person name="Vaario L.M."/>
            <person name="Yamada A."/>
            <person name="Yan M."/>
            <person name="Wang P."/>
            <person name="Xu J."/>
            <person name="Bruns T."/>
            <person name="Baldrian P."/>
            <person name="Vilgalys R."/>
            <person name="Dunand C."/>
            <person name="Henrissat B."/>
            <person name="Grigoriev I.V."/>
            <person name="Hibbett D."/>
            <person name="Nagy L.G."/>
            <person name="Martin F.M."/>
        </authorList>
    </citation>
    <scope>NUCLEOTIDE SEQUENCE</scope>
    <source>
        <strain evidence="2">UP504</strain>
    </source>
</reference>
<keyword evidence="3" id="KW-1185">Reference proteome</keyword>
<keyword evidence="1" id="KW-1133">Transmembrane helix</keyword>
<sequence>MSFSLEIPDRINSFRHLTIYRYCISWHHFIPKWEIFLVVLPCFQVFGGVILSLVPLSISVPLIILSHFQPAKLLATIQKHNIA</sequence>
<protein>
    <submittedName>
        <fullName evidence="2">Uncharacterized protein</fullName>
    </submittedName>
</protein>
<accession>A0A9P6ACA4</accession>
<proteinExistence type="predicted"/>
<dbReference type="SUPFAM" id="SSF56801">
    <property type="entry name" value="Acetyl-CoA synthetase-like"/>
    <property type="match status" value="1"/>
</dbReference>
<dbReference type="Proteomes" id="UP000886523">
    <property type="component" value="Unassembled WGS sequence"/>
</dbReference>
<evidence type="ECO:0000313" key="2">
    <source>
        <dbReference type="EMBL" id="KAF9503307.1"/>
    </source>
</evidence>